<feature type="non-terminal residue" evidence="1">
    <location>
        <position position="107"/>
    </location>
</feature>
<sequence length="107" mass="12914">MQMRISVIQLKCISVYYHLCFIPLLATALSDVTLKTEGEVEEGKTLRMDCLFELNKDESLYSLSWYWSPEKILSGEPIQFYRYRPIDEEKDQVHIWWKSFKKFFYID</sequence>
<evidence type="ECO:0008006" key="2">
    <source>
        <dbReference type="Google" id="ProtNLM"/>
    </source>
</evidence>
<dbReference type="AlphaFoldDB" id="A0A0K2TC82"/>
<dbReference type="EMBL" id="HACA01005826">
    <property type="protein sequence ID" value="CDW23187.1"/>
    <property type="molecule type" value="Transcribed_RNA"/>
</dbReference>
<accession>A0A0K2TC82</accession>
<name>A0A0K2TC82_LEPSM</name>
<reference evidence="1" key="1">
    <citation type="submission" date="2014-05" db="EMBL/GenBank/DDBJ databases">
        <authorList>
            <person name="Chronopoulou M."/>
        </authorList>
    </citation>
    <scope>NUCLEOTIDE SEQUENCE</scope>
    <source>
        <tissue evidence="1">Whole organism</tissue>
    </source>
</reference>
<organism evidence="1">
    <name type="scientific">Lepeophtheirus salmonis</name>
    <name type="common">Salmon louse</name>
    <name type="synonym">Caligus salmonis</name>
    <dbReference type="NCBI Taxonomy" id="72036"/>
    <lineage>
        <taxon>Eukaryota</taxon>
        <taxon>Metazoa</taxon>
        <taxon>Ecdysozoa</taxon>
        <taxon>Arthropoda</taxon>
        <taxon>Crustacea</taxon>
        <taxon>Multicrustacea</taxon>
        <taxon>Hexanauplia</taxon>
        <taxon>Copepoda</taxon>
        <taxon>Siphonostomatoida</taxon>
        <taxon>Caligidae</taxon>
        <taxon>Lepeophtheirus</taxon>
    </lineage>
</organism>
<proteinExistence type="predicted"/>
<evidence type="ECO:0000313" key="1">
    <source>
        <dbReference type="EMBL" id="CDW23187.1"/>
    </source>
</evidence>
<protein>
    <recommendedName>
        <fullName evidence="2">Ig-like domain-containing protein</fullName>
    </recommendedName>
</protein>